<evidence type="ECO:0000256" key="4">
    <source>
        <dbReference type="PROSITE-ProRule" id="PRU00282"/>
    </source>
</evidence>
<dbReference type="SUPFAM" id="SSF103506">
    <property type="entry name" value="Mitochondrial carrier"/>
    <property type="match status" value="1"/>
</dbReference>
<keyword evidence="7" id="KW-1185">Reference proteome</keyword>
<dbReference type="InterPro" id="IPR023395">
    <property type="entry name" value="MCP_dom_sf"/>
</dbReference>
<reference evidence="6" key="1">
    <citation type="submission" date="2020-06" db="EMBL/GenBank/DDBJ databases">
        <title>WGS assembly of Ceratodon purpureus strain R40.</title>
        <authorList>
            <person name="Carey S.B."/>
            <person name="Jenkins J."/>
            <person name="Shu S."/>
            <person name="Lovell J.T."/>
            <person name="Sreedasyam A."/>
            <person name="Maumus F."/>
            <person name="Tiley G.P."/>
            <person name="Fernandez-Pozo N."/>
            <person name="Barry K."/>
            <person name="Chen C."/>
            <person name="Wang M."/>
            <person name="Lipzen A."/>
            <person name="Daum C."/>
            <person name="Saski C.A."/>
            <person name="Payton A.C."/>
            <person name="Mcbreen J.C."/>
            <person name="Conrad R.E."/>
            <person name="Kollar L.M."/>
            <person name="Olsson S."/>
            <person name="Huttunen S."/>
            <person name="Landis J.B."/>
            <person name="Wickett N.J."/>
            <person name="Johnson M.G."/>
            <person name="Rensing S.A."/>
            <person name="Grimwood J."/>
            <person name="Schmutz J."/>
            <person name="Mcdaniel S.F."/>
        </authorList>
    </citation>
    <scope>NUCLEOTIDE SEQUENCE</scope>
    <source>
        <strain evidence="6">R40</strain>
    </source>
</reference>
<gene>
    <name evidence="6" type="ORF">KC19_1G062900</name>
</gene>
<evidence type="ECO:0000313" key="6">
    <source>
        <dbReference type="EMBL" id="KAG0590002.1"/>
    </source>
</evidence>
<dbReference type="PANTHER" id="PTHR46181">
    <property type="entry name" value="MITOCHONDRIAL GLYCINE TRANSPORTER"/>
    <property type="match status" value="1"/>
</dbReference>
<comment type="caution">
    <text evidence="6">The sequence shown here is derived from an EMBL/GenBank/DDBJ whole genome shotgun (WGS) entry which is preliminary data.</text>
</comment>
<keyword evidence="3 4" id="KW-0472">Membrane</keyword>
<dbReference type="GO" id="GO:0005739">
    <property type="term" value="C:mitochondrion"/>
    <property type="evidence" value="ECO:0007669"/>
    <property type="project" value="TreeGrafter"/>
</dbReference>
<organism evidence="6 7">
    <name type="scientific">Ceratodon purpureus</name>
    <name type="common">Fire moss</name>
    <name type="synonym">Dicranum purpureum</name>
    <dbReference type="NCBI Taxonomy" id="3225"/>
    <lineage>
        <taxon>Eukaryota</taxon>
        <taxon>Viridiplantae</taxon>
        <taxon>Streptophyta</taxon>
        <taxon>Embryophyta</taxon>
        <taxon>Bryophyta</taxon>
        <taxon>Bryophytina</taxon>
        <taxon>Bryopsida</taxon>
        <taxon>Dicranidae</taxon>
        <taxon>Pseudoditrichales</taxon>
        <taxon>Ditrichaceae</taxon>
        <taxon>Ceratodon</taxon>
    </lineage>
</organism>
<dbReference type="Pfam" id="PF00153">
    <property type="entry name" value="Mito_carr"/>
    <property type="match status" value="1"/>
</dbReference>
<evidence type="ECO:0000256" key="5">
    <source>
        <dbReference type="RuleBase" id="RU000488"/>
    </source>
</evidence>
<evidence type="ECO:0000313" key="7">
    <source>
        <dbReference type="Proteomes" id="UP000822688"/>
    </source>
</evidence>
<dbReference type="GO" id="GO:1904983">
    <property type="term" value="P:glycine import into mitochondrion"/>
    <property type="evidence" value="ECO:0007669"/>
    <property type="project" value="TreeGrafter"/>
</dbReference>
<proteinExistence type="inferred from homology"/>
<comment type="subcellular location">
    <subcellularLocation>
        <location evidence="1">Membrane</location>
        <topology evidence="1">Multi-pass membrane protein</topology>
    </subcellularLocation>
</comment>
<dbReference type="GO" id="GO:0016020">
    <property type="term" value="C:membrane"/>
    <property type="evidence" value="ECO:0007669"/>
    <property type="project" value="UniProtKB-SubCell"/>
</dbReference>
<dbReference type="GO" id="GO:0015187">
    <property type="term" value="F:glycine transmembrane transporter activity"/>
    <property type="evidence" value="ECO:0007669"/>
    <property type="project" value="TreeGrafter"/>
</dbReference>
<keyword evidence="2 4" id="KW-0812">Transmembrane</keyword>
<sequence length="68" mass="7706">MIRTRLQLDRGHQTGIVSTVKHIVEVHGLKGLFVGVVPRVGRRALQQAFAWTIYEDIVVETTFQCCLN</sequence>
<dbReference type="AlphaFoldDB" id="A0A8T0J464"/>
<evidence type="ECO:0000256" key="3">
    <source>
        <dbReference type="ARBA" id="ARBA00023136"/>
    </source>
</evidence>
<evidence type="ECO:0000256" key="1">
    <source>
        <dbReference type="ARBA" id="ARBA00004141"/>
    </source>
</evidence>
<comment type="similarity">
    <text evidence="5">Belongs to the mitochondrial carrier (TC 2.A.29) family.</text>
</comment>
<dbReference type="EMBL" id="CM026421">
    <property type="protein sequence ID" value="KAG0590002.1"/>
    <property type="molecule type" value="Genomic_DNA"/>
</dbReference>
<dbReference type="PANTHER" id="PTHR46181:SF3">
    <property type="entry name" value="MITOCHONDRIAL GLYCINE TRANSPORTER"/>
    <property type="match status" value="1"/>
</dbReference>
<name>A0A8T0J464_CERPU</name>
<accession>A0A8T0J464</accession>
<dbReference type="InterPro" id="IPR018108">
    <property type="entry name" value="MCP_transmembrane"/>
</dbReference>
<protein>
    <submittedName>
        <fullName evidence="6">Uncharacterized protein</fullName>
    </submittedName>
</protein>
<dbReference type="Gene3D" id="1.50.40.10">
    <property type="entry name" value="Mitochondrial carrier domain"/>
    <property type="match status" value="1"/>
</dbReference>
<dbReference type="Proteomes" id="UP000822688">
    <property type="component" value="Chromosome 1"/>
</dbReference>
<keyword evidence="5" id="KW-0813">Transport</keyword>
<dbReference type="PROSITE" id="PS50920">
    <property type="entry name" value="SOLCAR"/>
    <property type="match status" value="1"/>
</dbReference>
<evidence type="ECO:0000256" key="2">
    <source>
        <dbReference type="ARBA" id="ARBA00022692"/>
    </source>
</evidence>
<feature type="repeat" description="Solcar" evidence="4">
    <location>
        <begin position="1"/>
        <end position="60"/>
    </location>
</feature>